<dbReference type="Gene3D" id="3.30.365.10">
    <property type="entry name" value="Aldehyde oxidase/xanthine dehydrogenase, molybdopterin binding domain"/>
    <property type="match status" value="4"/>
</dbReference>
<dbReference type="InterPro" id="IPR037165">
    <property type="entry name" value="AldOxase/xan_DH_Mopterin-bd_sf"/>
</dbReference>
<dbReference type="Proteomes" id="UP000198756">
    <property type="component" value="Unassembled WGS sequence"/>
</dbReference>
<feature type="domain" description="Aldehyde oxidase/xanthine dehydrogenase a/b hammerhead" evidence="2">
    <location>
        <begin position="211"/>
        <end position="288"/>
    </location>
</feature>
<evidence type="ECO:0000256" key="1">
    <source>
        <dbReference type="SAM" id="Phobius"/>
    </source>
</evidence>
<gene>
    <name evidence="3" type="ORF">SAMN03080617_03208</name>
</gene>
<dbReference type="Pfam" id="PF20256">
    <property type="entry name" value="MoCoBD_2"/>
    <property type="match status" value="2"/>
</dbReference>
<evidence type="ECO:0000313" key="3">
    <source>
        <dbReference type="EMBL" id="SDA89723.1"/>
    </source>
</evidence>
<dbReference type="InterPro" id="IPR008274">
    <property type="entry name" value="AldOxase/xan_DH_MoCoBD1"/>
</dbReference>
<accession>A0A1G5Z5T2</accession>
<keyword evidence="1" id="KW-0812">Transmembrane</keyword>
<keyword evidence="1" id="KW-1133">Transmembrane helix</keyword>
<dbReference type="Gene3D" id="3.90.1170.50">
    <property type="entry name" value="Aldehyde oxidase/xanthine dehydrogenase, a/b hammerhead"/>
    <property type="match status" value="1"/>
</dbReference>
<name>A0A1G5Z5T2_9BACT</name>
<evidence type="ECO:0000259" key="2">
    <source>
        <dbReference type="SMART" id="SM01008"/>
    </source>
</evidence>
<dbReference type="GO" id="GO:0016491">
    <property type="term" value="F:oxidoreductase activity"/>
    <property type="evidence" value="ECO:0007669"/>
    <property type="project" value="InterPro"/>
</dbReference>
<dbReference type="InterPro" id="IPR012368">
    <property type="entry name" value="OxRdtase_Mopterin-bd_su_IorB"/>
</dbReference>
<keyword evidence="4" id="KW-1185">Reference proteome</keyword>
<sequence>MTTLTKASRRDFLKIAGSSVGGLVIGFSWFSCDSPKMEVLSTEEILSQAKSFNSYLSISPSGDVVIYSPNPELGQNIKTSFPMVVAEELDADWEKVRVLQANLDTEKYDRQLTGGSGAMPHSWERLRKAGATAKFVLVAAAAKAWNVNASEITVEKGIISHKGSGKSGHFGEFVAEAATMTAPEEVTLKDKKDFKIIGTSVKNVDSKEMYTGKPMYGLDFYREGMLHAMIQRAPFGMKIKAVDDSAARGVSGVKDVVTFGTSVAVVGESTWPLLKAKKLLRIDYEPDGAVESTADHDRIFADLMLNGKPDVKRKDGNFDAAFKGAAQVVTAEYQCPFIAHSPMEPENFFAHVKGDKVELIGPTQTPDRARQATAQLLGIPLENITVEITRLGGGFGRRLRADYVEEAVEVSRAMNAPVKVTWSREDELTGGAYRPAVRYRFEAGLDASGNMIAYKLRGVGMNAGNCTRENNFPSGAVANVLIESIEHKSSITTNAWRAPITNFLAYAEQSFLDEVALAAGKDPVQFRLDLLQQAKTSPVGGELGYDVDRMIGVVKAAAEKSNWGKDPNVKQGFSVYYSHRSYVAQVADIAMEGGTPVLKKVTAVTDCGMVVNPIGANHQVRGGIVDGMGHAMYGNLTFENGVPKQKNFDSYRLIRMKEVPEIDTHFLDTGFDPTGLGEPALPPTGGAIANAIFSATGRRLRSQPFIEQKEFSDIKLEIRRA</sequence>
<dbReference type="InterPro" id="IPR052516">
    <property type="entry name" value="N-heterocyclic_Hydroxylase"/>
</dbReference>
<dbReference type="PROSITE" id="PS51318">
    <property type="entry name" value="TAT"/>
    <property type="match status" value="1"/>
</dbReference>
<protein>
    <submittedName>
        <fullName evidence="3">Isoquinoline 1-oxidoreductase, beta subunit</fullName>
    </submittedName>
</protein>
<feature type="transmembrane region" description="Helical" evidence="1">
    <location>
        <begin position="12"/>
        <end position="30"/>
    </location>
</feature>
<reference evidence="4" key="1">
    <citation type="submission" date="2016-10" db="EMBL/GenBank/DDBJ databases">
        <authorList>
            <person name="Varghese N."/>
            <person name="Submissions S."/>
        </authorList>
    </citation>
    <scope>NUCLEOTIDE SEQUENCE [LARGE SCALE GENOMIC DNA]</scope>
    <source>
        <strain evidence="4">DSM 22703</strain>
    </source>
</reference>
<dbReference type="Pfam" id="PF02738">
    <property type="entry name" value="MoCoBD_1"/>
    <property type="match status" value="1"/>
</dbReference>
<dbReference type="SMART" id="SM01008">
    <property type="entry name" value="Ald_Xan_dh_C"/>
    <property type="match status" value="1"/>
</dbReference>
<dbReference type="InterPro" id="IPR046867">
    <property type="entry name" value="AldOxase/xan_DH_MoCoBD2"/>
</dbReference>
<proteinExistence type="predicted"/>
<dbReference type="PIRSF" id="PIRSF036389">
    <property type="entry name" value="IOR_B"/>
    <property type="match status" value="1"/>
</dbReference>
<dbReference type="STRING" id="279824.SAMN03080617_03208"/>
<dbReference type="PROSITE" id="PS51257">
    <property type="entry name" value="PROKAR_LIPOPROTEIN"/>
    <property type="match status" value="1"/>
</dbReference>
<dbReference type="InterPro" id="IPR006311">
    <property type="entry name" value="TAT_signal"/>
</dbReference>
<dbReference type="PANTHER" id="PTHR47495:SF1">
    <property type="entry name" value="BLL3820 PROTEIN"/>
    <property type="match status" value="1"/>
</dbReference>
<dbReference type="EMBL" id="FMXE01000026">
    <property type="protein sequence ID" value="SDA89723.1"/>
    <property type="molecule type" value="Genomic_DNA"/>
</dbReference>
<dbReference type="PANTHER" id="PTHR47495">
    <property type="entry name" value="ALDEHYDE DEHYDROGENASE"/>
    <property type="match status" value="1"/>
</dbReference>
<dbReference type="SUPFAM" id="SSF56003">
    <property type="entry name" value="Molybdenum cofactor-binding domain"/>
    <property type="match status" value="2"/>
</dbReference>
<keyword evidence="1" id="KW-0472">Membrane</keyword>
<evidence type="ECO:0000313" key="4">
    <source>
        <dbReference type="Proteomes" id="UP000198756"/>
    </source>
</evidence>
<organism evidence="3 4">
    <name type="scientific">Algoriphagus alkaliphilus</name>
    <dbReference type="NCBI Taxonomy" id="279824"/>
    <lineage>
        <taxon>Bacteria</taxon>
        <taxon>Pseudomonadati</taxon>
        <taxon>Bacteroidota</taxon>
        <taxon>Cytophagia</taxon>
        <taxon>Cytophagales</taxon>
        <taxon>Cyclobacteriaceae</taxon>
        <taxon>Algoriphagus</taxon>
    </lineage>
</organism>
<dbReference type="RefSeq" id="WP_092731948.1">
    <property type="nucleotide sequence ID" value="NZ_FMXE01000026.1"/>
</dbReference>
<dbReference type="AlphaFoldDB" id="A0A1G5Z5T2"/>
<dbReference type="InterPro" id="IPR000674">
    <property type="entry name" value="Ald_Oxase/Xan_DH_a/b"/>
</dbReference>
<dbReference type="OrthoDB" id="605889at2"/>